<evidence type="ECO:0000313" key="2">
    <source>
        <dbReference type="Proteomes" id="UP000639396"/>
    </source>
</evidence>
<dbReference type="EMBL" id="JACXJA010000028">
    <property type="protein sequence ID" value="MBD2864334.1"/>
    <property type="molecule type" value="Genomic_DNA"/>
</dbReference>
<name>A0A927H2C0_9BACL</name>
<organism evidence="1 2">
    <name type="scientific">Paenibacillus oceani</name>
    <dbReference type="NCBI Taxonomy" id="2772510"/>
    <lineage>
        <taxon>Bacteria</taxon>
        <taxon>Bacillati</taxon>
        <taxon>Bacillota</taxon>
        <taxon>Bacilli</taxon>
        <taxon>Bacillales</taxon>
        <taxon>Paenibacillaceae</taxon>
        <taxon>Paenibacillus</taxon>
    </lineage>
</organism>
<gene>
    <name evidence="1" type="ORF">IDH45_20320</name>
</gene>
<dbReference type="Proteomes" id="UP000639396">
    <property type="component" value="Unassembled WGS sequence"/>
</dbReference>
<comment type="caution">
    <text evidence="1">The sequence shown here is derived from an EMBL/GenBank/DDBJ whole genome shotgun (WGS) entry which is preliminary data.</text>
</comment>
<proteinExistence type="predicted"/>
<evidence type="ECO:0000313" key="1">
    <source>
        <dbReference type="EMBL" id="MBD2864334.1"/>
    </source>
</evidence>
<protein>
    <submittedName>
        <fullName evidence="1">Uncharacterized protein</fullName>
    </submittedName>
</protein>
<dbReference type="RefSeq" id="WP_190929955.1">
    <property type="nucleotide sequence ID" value="NZ_JACXJA010000028.1"/>
</dbReference>
<accession>A0A927H2C0</accession>
<keyword evidence="2" id="KW-1185">Reference proteome</keyword>
<sequence length="48" mass="5198">MRHILVTVMLIIVVIAIYSTTIGGNDGMQQNVKTTGDRLNGTIQSINP</sequence>
<reference evidence="1" key="1">
    <citation type="submission" date="2020-09" db="EMBL/GenBank/DDBJ databases">
        <title>A novel bacterium of genus Paenibacillus, isolated from South China Sea.</title>
        <authorList>
            <person name="Huang H."/>
            <person name="Mo K."/>
            <person name="Hu Y."/>
        </authorList>
    </citation>
    <scope>NUCLEOTIDE SEQUENCE</scope>
    <source>
        <strain evidence="1">IB182363</strain>
    </source>
</reference>
<dbReference type="AlphaFoldDB" id="A0A927H2C0"/>